<keyword evidence="3" id="KW-1185">Reference proteome</keyword>
<name>A0ABD0JYC6_9CAEN</name>
<evidence type="ECO:0000313" key="3">
    <source>
        <dbReference type="Proteomes" id="UP001519460"/>
    </source>
</evidence>
<proteinExistence type="predicted"/>
<dbReference type="EMBL" id="JACVVK020000293">
    <property type="protein sequence ID" value="KAK7479898.1"/>
    <property type="molecule type" value="Genomic_DNA"/>
</dbReference>
<comment type="caution">
    <text evidence="2">The sequence shown here is derived from an EMBL/GenBank/DDBJ whole genome shotgun (WGS) entry which is preliminary data.</text>
</comment>
<evidence type="ECO:0000313" key="2">
    <source>
        <dbReference type="EMBL" id="KAK7479898.1"/>
    </source>
</evidence>
<reference evidence="2 3" key="1">
    <citation type="journal article" date="2023" name="Sci. Data">
        <title>Genome assembly of the Korean intertidal mud-creeper Batillaria attramentaria.</title>
        <authorList>
            <person name="Patra A.K."/>
            <person name="Ho P.T."/>
            <person name="Jun S."/>
            <person name="Lee S.J."/>
            <person name="Kim Y."/>
            <person name="Won Y.J."/>
        </authorList>
    </citation>
    <scope>NUCLEOTIDE SEQUENCE [LARGE SCALE GENOMIC DNA]</scope>
    <source>
        <strain evidence="2">Wonlab-2016</strain>
    </source>
</reference>
<feature type="region of interest" description="Disordered" evidence="1">
    <location>
        <begin position="38"/>
        <end position="57"/>
    </location>
</feature>
<gene>
    <name evidence="2" type="ORF">BaRGS_00028888</name>
</gene>
<dbReference type="Proteomes" id="UP001519460">
    <property type="component" value="Unassembled WGS sequence"/>
</dbReference>
<accession>A0ABD0JYC6</accession>
<organism evidence="2 3">
    <name type="scientific">Batillaria attramentaria</name>
    <dbReference type="NCBI Taxonomy" id="370345"/>
    <lineage>
        <taxon>Eukaryota</taxon>
        <taxon>Metazoa</taxon>
        <taxon>Spiralia</taxon>
        <taxon>Lophotrochozoa</taxon>
        <taxon>Mollusca</taxon>
        <taxon>Gastropoda</taxon>
        <taxon>Caenogastropoda</taxon>
        <taxon>Sorbeoconcha</taxon>
        <taxon>Cerithioidea</taxon>
        <taxon>Batillariidae</taxon>
        <taxon>Batillaria</taxon>
    </lineage>
</organism>
<dbReference type="AlphaFoldDB" id="A0ABD0JYC6"/>
<evidence type="ECO:0000256" key="1">
    <source>
        <dbReference type="SAM" id="MobiDB-lite"/>
    </source>
</evidence>
<protein>
    <submittedName>
        <fullName evidence="2">Uncharacterized protein</fullName>
    </submittedName>
</protein>
<sequence length="73" mass="8089">MTLQIICYARCPPPCQLHRLRADTGRLTELGPFRARDAGQLRPVSGPTTALGRNLTDRQYSRYQQLTASSGSV</sequence>